<dbReference type="InterPro" id="IPR003740">
    <property type="entry name" value="YitT"/>
</dbReference>
<reference evidence="7 8" key="1">
    <citation type="submission" date="2023-07" db="EMBL/GenBank/DDBJ databases">
        <title>Genomic Encyclopedia of Type Strains, Phase IV (KMG-IV): sequencing the most valuable type-strain genomes for metagenomic binning, comparative biology and taxonomic classification.</title>
        <authorList>
            <person name="Goeker M."/>
        </authorList>
    </citation>
    <scope>NUCLEOTIDE SEQUENCE [LARGE SCALE GENOMIC DNA]</scope>
    <source>
        <strain evidence="7 8">DSM 27594</strain>
    </source>
</reference>
<organism evidence="7 8">
    <name type="scientific">Neobacillus ginsengisoli</name>
    <dbReference type="NCBI Taxonomy" id="904295"/>
    <lineage>
        <taxon>Bacteria</taxon>
        <taxon>Bacillati</taxon>
        <taxon>Bacillota</taxon>
        <taxon>Bacilli</taxon>
        <taxon>Bacillales</taxon>
        <taxon>Bacillaceae</taxon>
        <taxon>Neobacillus</taxon>
    </lineage>
</organism>
<dbReference type="PANTHER" id="PTHR33545">
    <property type="entry name" value="UPF0750 MEMBRANE PROTEIN YITT-RELATED"/>
    <property type="match status" value="1"/>
</dbReference>
<feature type="transmembrane region" description="Helical" evidence="6">
    <location>
        <begin position="79"/>
        <end position="98"/>
    </location>
</feature>
<sequence>MKKINRQVMGIFQKLIATLVGSLLLGIGINGFLIPNHLIDGGIIGIALILHYFFEFQTGMIMLLLSLPICIFASINERGYFFSSIQGLLISSLFIDLLSPLRTQFSVSHLMGALIGGTLIGTGVALMLQYETSTGGTDLLAKIISKAISLDIALVIIMIDGLIVVAGFAVLELQSFLYSCIAIVIIGLTTSLLGKALK</sequence>
<feature type="transmembrane region" description="Helical" evidence="6">
    <location>
        <begin position="12"/>
        <end position="35"/>
    </location>
</feature>
<accession>A0ABT9XW39</accession>
<name>A0ABT9XW39_9BACI</name>
<dbReference type="InterPro" id="IPR051461">
    <property type="entry name" value="UPF0750_membrane"/>
</dbReference>
<evidence type="ECO:0000313" key="7">
    <source>
        <dbReference type="EMBL" id="MDQ0199778.1"/>
    </source>
</evidence>
<dbReference type="RefSeq" id="WP_307409020.1">
    <property type="nucleotide sequence ID" value="NZ_JAUSTW010000004.1"/>
</dbReference>
<evidence type="ECO:0000256" key="4">
    <source>
        <dbReference type="ARBA" id="ARBA00022989"/>
    </source>
</evidence>
<feature type="transmembrane region" description="Helical" evidence="6">
    <location>
        <begin position="110"/>
        <end position="128"/>
    </location>
</feature>
<comment type="subcellular location">
    <subcellularLocation>
        <location evidence="1">Cell membrane</location>
        <topology evidence="1">Multi-pass membrane protein</topology>
    </subcellularLocation>
</comment>
<keyword evidence="3 6" id="KW-0812">Transmembrane</keyword>
<evidence type="ECO:0000313" key="8">
    <source>
        <dbReference type="Proteomes" id="UP001224122"/>
    </source>
</evidence>
<keyword evidence="2" id="KW-1003">Cell membrane</keyword>
<dbReference type="EMBL" id="JAUSTW010000004">
    <property type="protein sequence ID" value="MDQ0199778.1"/>
    <property type="molecule type" value="Genomic_DNA"/>
</dbReference>
<comment type="caution">
    <text evidence="7">The sequence shown here is derived from an EMBL/GenBank/DDBJ whole genome shotgun (WGS) entry which is preliminary data.</text>
</comment>
<dbReference type="PANTHER" id="PTHR33545:SF5">
    <property type="entry name" value="UPF0750 MEMBRANE PROTEIN YITT"/>
    <property type="match status" value="1"/>
</dbReference>
<dbReference type="Proteomes" id="UP001224122">
    <property type="component" value="Unassembled WGS sequence"/>
</dbReference>
<protein>
    <submittedName>
        <fullName evidence="7">Uncharacterized membrane-anchored protein YitT (DUF2179 family)</fullName>
    </submittedName>
</protein>
<feature type="transmembrane region" description="Helical" evidence="6">
    <location>
        <begin position="41"/>
        <end position="67"/>
    </location>
</feature>
<evidence type="ECO:0000256" key="5">
    <source>
        <dbReference type="ARBA" id="ARBA00023136"/>
    </source>
</evidence>
<keyword evidence="4 6" id="KW-1133">Transmembrane helix</keyword>
<dbReference type="Pfam" id="PF02588">
    <property type="entry name" value="YitT_membrane"/>
    <property type="match status" value="1"/>
</dbReference>
<keyword evidence="5 6" id="KW-0472">Membrane</keyword>
<proteinExistence type="predicted"/>
<evidence type="ECO:0000256" key="2">
    <source>
        <dbReference type="ARBA" id="ARBA00022475"/>
    </source>
</evidence>
<evidence type="ECO:0000256" key="1">
    <source>
        <dbReference type="ARBA" id="ARBA00004651"/>
    </source>
</evidence>
<evidence type="ECO:0000256" key="6">
    <source>
        <dbReference type="SAM" id="Phobius"/>
    </source>
</evidence>
<feature type="transmembrane region" description="Helical" evidence="6">
    <location>
        <begin position="148"/>
        <end position="170"/>
    </location>
</feature>
<evidence type="ECO:0000256" key="3">
    <source>
        <dbReference type="ARBA" id="ARBA00022692"/>
    </source>
</evidence>
<feature type="transmembrane region" description="Helical" evidence="6">
    <location>
        <begin position="176"/>
        <end position="194"/>
    </location>
</feature>
<gene>
    <name evidence="7" type="ORF">J2S10_002960</name>
</gene>
<keyword evidence="8" id="KW-1185">Reference proteome</keyword>